<name>A0AAP9IH10_9GAMM</name>
<sequence>MSDSRSRMEDRQMRQYHYGPSLQQRLLESLNSLILLGRRAVLALLGIAVGCGSVVALLNVGHNAETEAMGVFRGMGSDLLVAAVQNRMGNHAISSAPADLDIPVLRQNLPDIKAATALIVTSTEARLRGRSLSTMVVGSRAELSEVLELKLAQGRYLSDFDEQSTYIVLGANVAEQWASQGGVAALGERVQVSGYLFEIVGILQPQGRNPLVPVSVDDSILMPISGMRRVMSTPQIVSVIARNSGSDTLVQTGSQLKDYLTPLMPKLDIDVQIPQQLLEGMAQQSRMFSWLLAGLGGISLLVGGVGVMNVMVMNVSERRREIGVRMALGARPRDIAGLFLLEAVVLSACGALIGAVCGVAAAWLFVFFSDWSTFSLSVLSLPLGIGSSLAIGLFFGLNPAMTAARLEPVQALRDA</sequence>
<evidence type="ECO:0000256" key="2">
    <source>
        <dbReference type="ARBA" id="ARBA00022475"/>
    </source>
</evidence>
<keyword evidence="5 7" id="KW-0472">Membrane</keyword>
<keyword evidence="4 7" id="KW-1133">Transmembrane helix</keyword>
<feature type="transmembrane region" description="Helical" evidence="7">
    <location>
        <begin position="335"/>
        <end position="368"/>
    </location>
</feature>
<dbReference type="PANTHER" id="PTHR30572">
    <property type="entry name" value="MEMBRANE COMPONENT OF TRANSPORTER-RELATED"/>
    <property type="match status" value="1"/>
</dbReference>
<feature type="transmembrane region" description="Helical" evidence="7">
    <location>
        <begin position="374"/>
        <end position="397"/>
    </location>
</feature>
<feature type="domain" description="MacB-like periplasmic core" evidence="9">
    <location>
        <begin position="41"/>
        <end position="256"/>
    </location>
</feature>
<keyword evidence="3 7" id="KW-0812">Transmembrane</keyword>
<organism evidence="11 12">
    <name type="scientific">Pectobacterium parvum</name>
    <dbReference type="NCBI Taxonomy" id="2778550"/>
    <lineage>
        <taxon>Bacteria</taxon>
        <taxon>Pseudomonadati</taxon>
        <taxon>Pseudomonadota</taxon>
        <taxon>Gammaproteobacteria</taxon>
        <taxon>Enterobacterales</taxon>
        <taxon>Pectobacteriaceae</taxon>
        <taxon>Pectobacterium</taxon>
    </lineage>
</organism>
<evidence type="ECO:0000313" key="11">
    <source>
        <dbReference type="EMBL" id="QHQ24394.1"/>
    </source>
</evidence>
<dbReference type="Pfam" id="PF12704">
    <property type="entry name" value="MacB_PCD"/>
    <property type="match status" value="1"/>
</dbReference>
<comment type="similarity">
    <text evidence="6">Belongs to the ABC-4 integral membrane protein family.</text>
</comment>
<dbReference type="Pfam" id="PF02687">
    <property type="entry name" value="FtsX"/>
    <property type="match status" value="1"/>
</dbReference>
<feature type="transmembrane region" description="Helical" evidence="7">
    <location>
        <begin position="287"/>
        <end position="314"/>
    </location>
</feature>
<evidence type="ECO:0000256" key="1">
    <source>
        <dbReference type="ARBA" id="ARBA00004651"/>
    </source>
</evidence>
<dbReference type="AlphaFoldDB" id="A0AAP9IH10"/>
<evidence type="ECO:0000313" key="12">
    <source>
        <dbReference type="Proteomes" id="UP000464054"/>
    </source>
</evidence>
<reference evidence="12" key="1">
    <citation type="submission" date="2019-11" db="EMBL/GenBank/DDBJ databases">
        <authorList>
            <person name="Jee S."/>
        </authorList>
    </citation>
    <scope>NUCLEOTIDE SEQUENCE [LARGE SCALE GENOMIC DNA]</scope>
    <source>
        <strain evidence="12">PZ1</strain>
    </source>
</reference>
<feature type="transmembrane region" description="Helical" evidence="7">
    <location>
        <begin position="40"/>
        <end position="60"/>
    </location>
</feature>
<comment type="subcellular location">
    <subcellularLocation>
        <location evidence="1">Cell membrane</location>
        <topology evidence="1">Multi-pass membrane protein</topology>
    </subcellularLocation>
</comment>
<evidence type="ECO:0000256" key="4">
    <source>
        <dbReference type="ARBA" id="ARBA00022989"/>
    </source>
</evidence>
<evidence type="ECO:0000259" key="9">
    <source>
        <dbReference type="Pfam" id="PF12704"/>
    </source>
</evidence>
<evidence type="ECO:0000256" key="5">
    <source>
        <dbReference type="ARBA" id="ARBA00023136"/>
    </source>
</evidence>
<dbReference type="EMBL" id="CP046377">
    <property type="protein sequence ID" value="QHQ24394.1"/>
    <property type="molecule type" value="Genomic_DNA"/>
</dbReference>
<keyword evidence="2" id="KW-1003">Cell membrane</keyword>
<dbReference type="GO" id="GO:0022857">
    <property type="term" value="F:transmembrane transporter activity"/>
    <property type="evidence" value="ECO:0007669"/>
    <property type="project" value="TreeGrafter"/>
</dbReference>
<dbReference type="InterPro" id="IPR003838">
    <property type="entry name" value="ABC3_permease_C"/>
</dbReference>
<evidence type="ECO:0000256" key="7">
    <source>
        <dbReference type="SAM" id="Phobius"/>
    </source>
</evidence>
<protein>
    <submittedName>
        <fullName evidence="10">ABC transporter permease</fullName>
    </submittedName>
    <submittedName>
        <fullName evidence="11">FtsX-like permease family protein</fullName>
    </submittedName>
</protein>
<gene>
    <name evidence="10" type="ORF">ACIPSN_21865</name>
    <name evidence="11" type="ORF">GMX10_10180</name>
</gene>
<dbReference type="GeneID" id="90769918"/>
<feature type="domain" description="ABC3 transporter permease C-terminal" evidence="8">
    <location>
        <begin position="296"/>
        <end position="408"/>
    </location>
</feature>
<evidence type="ECO:0000256" key="6">
    <source>
        <dbReference type="ARBA" id="ARBA00038076"/>
    </source>
</evidence>
<dbReference type="PANTHER" id="PTHR30572:SF4">
    <property type="entry name" value="ABC TRANSPORTER PERMEASE YTRF"/>
    <property type="match status" value="1"/>
</dbReference>
<proteinExistence type="inferred from homology"/>
<dbReference type="InterPro" id="IPR050250">
    <property type="entry name" value="Macrolide_Exporter_MacB"/>
</dbReference>
<dbReference type="Proteomes" id="UP000464054">
    <property type="component" value="Chromosome"/>
</dbReference>
<dbReference type="Proteomes" id="UP001617714">
    <property type="component" value="Unassembled WGS sequence"/>
</dbReference>
<evidence type="ECO:0000313" key="10">
    <source>
        <dbReference type="EMBL" id="MFJ5323950.1"/>
    </source>
</evidence>
<evidence type="ECO:0000256" key="3">
    <source>
        <dbReference type="ARBA" id="ARBA00022692"/>
    </source>
</evidence>
<keyword evidence="13" id="KW-1185">Reference proteome</keyword>
<dbReference type="GO" id="GO:0005886">
    <property type="term" value="C:plasma membrane"/>
    <property type="evidence" value="ECO:0007669"/>
    <property type="project" value="UniProtKB-SubCell"/>
</dbReference>
<evidence type="ECO:0000259" key="8">
    <source>
        <dbReference type="Pfam" id="PF02687"/>
    </source>
</evidence>
<reference evidence="11" key="2">
    <citation type="journal article" date="2022" name="Plant Pathol J">
        <title>Comparative Genomic Analysis of Pathogenic Factors of Pectobacterium Species Isolated in South Korea Using Whole-Genome Sequencing.</title>
        <authorList>
            <person name="Jee S."/>
            <person name="Kang I.J."/>
            <person name="Bak G."/>
            <person name="Kang S."/>
            <person name="Lee J."/>
            <person name="Heu S."/>
            <person name="Hwang I."/>
        </authorList>
    </citation>
    <scope>NUCLEOTIDE SEQUENCE</scope>
    <source>
        <strain evidence="11">PZ1</strain>
    </source>
</reference>
<dbReference type="EMBL" id="JBIXKD010000046">
    <property type="protein sequence ID" value="MFJ5323950.1"/>
    <property type="molecule type" value="Genomic_DNA"/>
</dbReference>
<evidence type="ECO:0000313" key="13">
    <source>
        <dbReference type="Proteomes" id="UP001617714"/>
    </source>
</evidence>
<dbReference type="RefSeq" id="WP_039487325.1">
    <property type="nucleotide sequence ID" value="NZ_CP046377.1"/>
</dbReference>
<accession>A0AAP9IH10</accession>
<dbReference type="InterPro" id="IPR025857">
    <property type="entry name" value="MacB_PCD"/>
</dbReference>
<reference evidence="10 13" key="3">
    <citation type="submission" date="2024-10" db="EMBL/GenBank/DDBJ databases">
        <authorList>
            <person name="Lu C.-H."/>
        </authorList>
    </citation>
    <scope>NUCLEOTIDE SEQUENCE [LARGE SCALE GENOMIC DNA]</scope>
    <source>
        <strain evidence="10 13">22QBSP01-2</strain>
    </source>
</reference>